<protein>
    <submittedName>
        <fullName evidence="2">Uncharacterized protein</fullName>
    </submittedName>
</protein>
<evidence type="ECO:0000313" key="3">
    <source>
        <dbReference type="Proteomes" id="UP000322234"/>
    </source>
</evidence>
<dbReference type="AlphaFoldDB" id="A0A6B0QXG4"/>
<feature type="region of interest" description="Disordered" evidence="1">
    <location>
        <begin position="80"/>
        <end position="105"/>
    </location>
</feature>
<feature type="compositionally biased region" description="Basic and acidic residues" evidence="1">
    <location>
        <begin position="27"/>
        <end position="37"/>
    </location>
</feature>
<dbReference type="EMBL" id="VBQZ03000007">
    <property type="protein sequence ID" value="MXQ81487.1"/>
    <property type="molecule type" value="Genomic_DNA"/>
</dbReference>
<accession>A0A6B0QXG4</accession>
<organism evidence="2 3">
    <name type="scientific">Bos mutus</name>
    <name type="common">wild yak</name>
    <dbReference type="NCBI Taxonomy" id="72004"/>
    <lineage>
        <taxon>Eukaryota</taxon>
        <taxon>Metazoa</taxon>
        <taxon>Chordata</taxon>
        <taxon>Craniata</taxon>
        <taxon>Vertebrata</taxon>
        <taxon>Euteleostomi</taxon>
        <taxon>Mammalia</taxon>
        <taxon>Eutheria</taxon>
        <taxon>Laurasiatheria</taxon>
        <taxon>Artiodactyla</taxon>
        <taxon>Ruminantia</taxon>
        <taxon>Pecora</taxon>
        <taxon>Bovidae</taxon>
        <taxon>Bovinae</taxon>
        <taxon>Bos</taxon>
    </lineage>
</organism>
<comment type="caution">
    <text evidence="2">The sequence shown here is derived from an EMBL/GenBank/DDBJ whole genome shotgun (WGS) entry which is preliminary data.</text>
</comment>
<reference evidence="2" key="1">
    <citation type="submission" date="2019-10" db="EMBL/GenBank/DDBJ databases">
        <title>The sequence and de novo assembly of the wild yak genome.</title>
        <authorList>
            <person name="Liu Y."/>
        </authorList>
    </citation>
    <scope>NUCLEOTIDE SEQUENCE [LARGE SCALE GENOMIC DNA]</scope>
    <source>
        <strain evidence="2">WY2019</strain>
    </source>
</reference>
<feature type="region of interest" description="Disordered" evidence="1">
    <location>
        <begin position="26"/>
        <end position="54"/>
    </location>
</feature>
<keyword evidence="3" id="KW-1185">Reference proteome</keyword>
<proteinExistence type="predicted"/>
<evidence type="ECO:0000313" key="2">
    <source>
        <dbReference type="EMBL" id="MXQ81487.1"/>
    </source>
</evidence>
<name>A0A6B0QXG4_9CETA</name>
<dbReference type="Proteomes" id="UP000322234">
    <property type="component" value="Unassembled WGS sequence"/>
</dbReference>
<gene>
    <name evidence="2" type="ORF">E5288_WYG005819</name>
</gene>
<sequence>MEQGVGCRFLELCRLGNIGDSPAVCRHRADQGDDPSKRHPGSTEAGPGELGHAGLTQGVITDVHAAFSLPAVPSWTPESAQEAALLNSEKGRSSQVRVVSGGPAQDTRSSVALLPASFSPFWTCLLTGMAEDGAPLLFRFDEINHLYPDGHQR</sequence>
<evidence type="ECO:0000256" key="1">
    <source>
        <dbReference type="SAM" id="MobiDB-lite"/>
    </source>
</evidence>